<organism evidence="1 2">
    <name type="scientific">Acanthoscelides obtectus</name>
    <name type="common">Bean weevil</name>
    <name type="synonym">Bruchus obtectus</name>
    <dbReference type="NCBI Taxonomy" id="200917"/>
    <lineage>
        <taxon>Eukaryota</taxon>
        <taxon>Metazoa</taxon>
        <taxon>Ecdysozoa</taxon>
        <taxon>Arthropoda</taxon>
        <taxon>Hexapoda</taxon>
        <taxon>Insecta</taxon>
        <taxon>Pterygota</taxon>
        <taxon>Neoptera</taxon>
        <taxon>Endopterygota</taxon>
        <taxon>Coleoptera</taxon>
        <taxon>Polyphaga</taxon>
        <taxon>Cucujiformia</taxon>
        <taxon>Chrysomeloidea</taxon>
        <taxon>Chrysomelidae</taxon>
        <taxon>Bruchinae</taxon>
        <taxon>Bruchini</taxon>
        <taxon>Acanthoscelides</taxon>
    </lineage>
</organism>
<keyword evidence="2" id="KW-1185">Reference proteome</keyword>
<name>A0A9P0KQD2_ACAOB</name>
<dbReference type="AlphaFoldDB" id="A0A9P0KQD2"/>
<proteinExistence type="predicted"/>
<accession>A0A9P0KQD2</accession>
<comment type="caution">
    <text evidence="1">The sequence shown here is derived from an EMBL/GenBank/DDBJ whole genome shotgun (WGS) entry which is preliminary data.</text>
</comment>
<dbReference type="EMBL" id="CAKOFQ010006912">
    <property type="protein sequence ID" value="CAH1981733.1"/>
    <property type="molecule type" value="Genomic_DNA"/>
</dbReference>
<evidence type="ECO:0000313" key="1">
    <source>
        <dbReference type="EMBL" id="CAH1981733.1"/>
    </source>
</evidence>
<dbReference type="Proteomes" id="UP001152888">
    <property type="component" value="Unassembled WGS sequence"/>
</dbReference>
<evidence type="ECO:0000313" key="2">
    <source>
        <dbReference type="Proteomes" id="UP001152888"/>
    </source>
</evidence>
<reference evidence="1" key="1">
    <citation type="submission" date="2022-03" db="EMBL/GenBank/DDBJ databases">
        <authorList>
            <person name="Sayadi A."/>
        </authorList>
    </citation>
    <scope>NUCLEOTIDE SEQUENCE</scope>
</reference>
<protein>
    <submittedName>
        <fullName evidence="1">Uncharacterized protein</fullName>
    </submittedName>
</protein>
<sequence>MEFECIPISCFSHFTWLCQDGGRPMVCGVLEASVTISVNITSLIFHCQFLDQVIVDPLQLTAGDPRFYSQSLLFRCLSHYKGCKNFMSAAMSLILCLTVLFERKRPHFFSLHLLQKLSAWLLGHMVLLILHREYEVYFCYHKSYFK</sequence>
<gene>
    <name evidence="1" type="ORF">ACAOBT_LOCUS14649</name>
</gene>